<proteinExistence type="predicted"/>
<dbReference type="Gene3D" id="1.20.120.310">
    <property type="entry name" value="ERV/ALR sulfhydryl oxidase domain"/>
    <property type="match status" value="1"/>
</dbReference>
<dbReference type="GO" id="GO:0046872">
    <property type="term" value="F:metal ion binding"/>
    <property type="evidence" value="ECO:0007669"/>
    <property type="project" value="UniProtKB-KW"/>
</dbReference>
<feature type="domain" description="ERV/ALR sulfhydryl oxidase" evidence="11">
    <location>
        <begin position="637"/>
        <end position="742"/>
    </location>
</feature>
<dbReference type="Pfam" id="PF00173">
    <property type="entry name" value="Cyt-b5"/>
    <property type="match status" value="1"/>
</dbReference>
<feature type="chain" id="PRO_5040883469" description="Sulfhydryl oxidase" evidence="10">
    <location>
        <begin position="24"/>
        <end position="878"/>
    </location>
</feature>
<reference evidence="13" key="1">
    <citation type="journal article" date="2023" name="Commun. Biol.">
        <title>Genome analysis of Parmales, the sister group of diatoms, reveals the evolutionary specialization of diatoms from phago-mixotrophs to photoautotrophs.</title>
        <authorList>
            <person name="Ban H."/>
            <person name="Sato S."/>
            <person name="Yoshikawa S."/>
            <person name="Yamada K."/>
            <person name="Nakamura Y."/>
            <person name="Ichinomiya M."/>
            <person name="Sato N."/>
            <person name="Blanc-Mathieu R."/>
            <person name="Endo H."/>
            <person name="Kuwata A."/>
            <person name="Ogata H."/>
        </authorList>
    </citation>
    <scope>NUCLEOTIDE SEQUENCE [LARGE SCALE GENOMIC DNA]</scope>
    <source>
        <strain evidence="13">NIES 3699</strain>
    </source>
</reference>
<evidence type="ECO:0000256" key="1">
    <source>
        <dbReference type="ARBA" id="ARBA00001974"/>
    </source>
</evidence>
<evidence type="ECO:0000256" key="4">
    <source>
        <dbReference type="ARBA" id="ARBA00022723"/>
    </source>
</evidence>
<dbReference type="InterPro" id="IPR003953">
    <property type="entry name" value="FAD-dep_OxRdtase_2_FAD-bd"/>
</dbReference>
<evidence type="ECO:0000256" key="3">
    <source>
        <dbReference type="ARBA" id="ARBA00022630"/>
    </source>
</evidence>
<dbReference type="EC" id="1.8.3.2" evidence="9"/>
<evidence type="ECO:0000256" key="5">
    <source>
        <dbReference type="ARBA" id="ARBA00022827"/>
    </source>
</evidence>
<dbReference type="InterPro" id="IPR018506">
    <property type="entry name" value="Cyt_B5_heme-BS"/>
</dbReference>
<dbReference type="InterPro" id="IPR010960">
    <property type="entry name" value="Flavocytochrome_c"/>
</dbReference>
<evidence type="ECO:0000256" key="10">
    <source>
        <dbReference type="SAM" id="SignalP"/>
    </source>
</evidence>
<dbReference type="InterPro" id="IPR001199">
    <property type="entry name" value="Cyt_B5-like_heme/steroid-bd"/>
</dbReference>
<keyword evidence="3 9" id="KW-0285">Flavoprotein</keyword>
<comment type="caution">
    <text evidence="12">The sequence shown here is derived from an EMBL/GenBank/DDBJ whole genome shotgun (WGS) entry which is preliminary data.</text>
</comment>
<evidence type="ECO:0000256" key="9">
    <source>
        <dbReference type="RuleBase" id="RU371123"/>
    </source>
</evidence>
<evidence type="ECO:0000313" key="12">
    <source>
        <dbReference type="EMBL" id="GMI03337.1"/>
    </source>
</evidence>
<keyword evidence="7" id="KW-0408">Iron</keyword>
<dbReference type="SUPFAM" id="SSF55856">
    <property type="entry name" value="Cytochrome b5-like heme/steroid binding domain"/>
    <property type="match status" value="1"/>
</dbReference>
<evidence type="ECO:0000256" key="6">
    <source>
        <dbReference type="ARBA" id="ARBA00023002"/>
    </source>
</evidence>
<dbReference type="InterPro" id="IPR027477">
    <property type="entry name" value="Succ_DH/fumarate_Rdtase_cat_sf"/>
</dbReference>
<dbReference type="Gene3D" id="3.50.50.60">
    <property type="entry name" value="FAD/NAD(P)-binding domain"/>
    <property type="match status" value="1"/>
</dbReference>
<keyword evidence="8" id="KW-1015">Disulfide bond</keyword>
<keyword evidence="2" id="KW-0349">Heme</keyword>
<keyword evidence="10" id="KW-0732">Signal</keyword>
<evidence type="ECO:0000313" key="13">
    <source>
        <dbReference type="Proteomes" id="UP001165160"/>
    </source>
</evidence>
<dbReference type="InterPro" id="IPR050315">
    <property type="entry name" value="FAD-oxidoreductase_2"/>
</dbReference>
<feature type="signal peptide" evidence="10">
    <location>
        <begin position="1"/>
        <end position="23"/>
    </location>
</feature>
<name>A0A9W7CB70_9STRA</name>
<dbReference type="PROSITE" id="PS00191">
    <property type="entry name" value="CYTOCHROME_B5_1"/>
    <property type="match status" value="1"/>
</dbReference>
<protein>
    <recommendedName>
        <fullName evidence="9">Sulfhydryl oxidase</fullName>
        <ecNumber evidence="9">1.8.3.2</ecNumber>
    </recommendedName>
</protein>
<dbReference type="InterPro" id="IPR036400">
    <property type="entry name" value="Cyt_B5-like_heme/steroid_sf"/>
</dbReference>
<dbReference type="Pfam" id="PF00890">
    <property type="entry name" value="FAD_binding_2"/>
    <property type="match status" value="1"/>
</dbReference>
<sequence length="878" mass="95059">MMFQPLSLLVSLLLITSLSLATANLEKAKISLMADVINSEDLEDLEAQLRQALQALVASKPLGSVAIVGGGLSGLTSSLWLLENGYEVMLIDRSNFLGGNSAKASSGINGAYTSYQSAESVPDSASQFYNDTITSSNRPEDEFTKTLIRRMVDDSKDAVEWILDRAGIPEPILIGQMGGHSSSRTHRPQNGLAGAAFISGLEKAVGTYTKSGQLTIKKGTRVTGLDKTEDGMWKVEMEDDSLASVVVPAVIICTGGFGNDKGGDSLLKEVAPELLSLASTNGEFTTGDGIKMARKLGADTVDMEMVQVHPTGFSDVPKGFEVVDEASRTLILCAEVVRGAGAVLLDREGNRFIDELETRKTVTEAMNEKGEGKYTIVVPPKAAETVTTHMNIYSGKELLVPVEGIKGVAEYIFKRRWDEMGMNTEINTLLESLKSTFESPTEGVPRRNPTDLPLSGTYYVGLVQPVLHYTMGGLAVNADGHVLDKEGDIIPGLLAAGEVMGGVHGENRLGGSSLLDCVVFGLRAGQSAGSLEKVDKWDGTNRSLGSIATGAGTGASTSGKRKHVEINGKIYDVTDFIKTHPGGAISVEDGEVLTGRFTHAHGNNWSLLDRDSIQEIAESGEVIEREKKFYEDYGSVGGSWREFIGRRAWFVLHSFAAKYPDNPTEADKTAMRNFIAAFGQLYPCKLCRTHLRQQLREPGLGPPAVESREALSVWICELHNIVNVDLGKPQQECKAFAIDMMYLKDCGECEVTKPLEVSAGGDVLEEKEGGGGGGVQYLGPWDEKIYRRGDSLLNTVSTENDAWETNDVAELVEALDVMRKWWRVFDKRDIEGLREELLQGSWERKALSKRITRGLRDVMDGIDGDVKAKILGTGASSP</sequence>
<evidence type="ECO:0000256" key="2">
    <source>
        <dbReference type="ARBA" id="ARBA00022617"/>
    </source>
</evidence>
<dbReference type="GO" id="GO:0020037">
    <property type="term" value="F:heme binding"/>
    <property type="evidence" value="ECO:0007669"/>
    <property type="project" value="InterPro"/>
</dbReference>
<keyword evidence="5 9" id="KW-0274">FAD</keyword>
<dbReference type="InterPro" id="IPR036188">
    <property type="entry name" value="FAD/NAD-bd_sf"/>
</dbReference>
<dbReference type="PANTHER" id="PTHR43400:SF1">
    <property type="entry name" value="FUMARATE REDUCTASE"/>
    <property type="match status" value="1"/>
</dbReference>
<evidence type="ECO:0000259" key="11">
    <source>
        <dbReference type="PROSITE" id="PS51324"/>
    </source>
</evidence>
<dbReference type="Pfam" id="PF04777">
    <property type="entry name" value="Evr1_Alr"/>
    <property type="match status" value="1"/>
</dbReference>
<dbReference type="AlphaFoldDB" id="A0A9W7CB70"/>
<keyword evidence="13" id="KW-1185">Reference proteome</keyword>
<dbReference type="InterPro" id="IPR036774">
    <property type="entry name" value="ERV/ALR_sulphydryl_oxid_sf"/>
</dbReference>
<evidence type="ECO:0000256" key="7">
    <source>
        <dbReference type="ARBA" id="ARBA00023004"/>
    </source>
</evidence>
<evidence type="ECO:0000256" key="8">
    <source>
        <dbReference type="ARBA" id="ARBA00023157"/>
    </source>
</evidence>
<dbReference type="SUPFAM" id="SSF51905">
    <property type="entry name" value="FAD/NAD(P)-binding domain"/>
    <property type="match status" value="1"/>
</dbReference>
<organism evidence="12 13">
    <name type="scientific">Triparma verrucosa</name>
    <dbReference type="NCBI Taxonomy" id="1606542"/>
    <lineage>
        <taxon>Eukaryota</taxon>
        <taxon>Sar</taxon>
        <taxon>Stramenopiles</taxon>
        <taxon>Ochrophyta</taxon>
        <taxon>Bolidophyceae</taxon>
        <taxon>Parmales</taxon>
        <taxon>Triparmaceae</taxon>
        <taxon>Triparma</taxon>
    </lineage>
</organism>
<dbReference type="GO" id="GO:0010181">
    <property type="term" value="F:FMN binding"/>
    <property type="evidence" value="ECO:0007669"/>
    <property type="project" value="InterPro"/>
</dbReference>
<dbReference type="SUPFAM" id="SSF69000">
    <property type="entry name" value="FAD-dependent thiol oxidase"/>
    <property type="match status" value="1"/>
</dbReference>
<comment type="catalytic activity">
    <reaction evidence="9">
        <text>2 R'C(R)SH + O2 = R'C(R)S-S(R)CR' + H2O2</text>
        <dbReference type="Rhea" id="RHEA:17357"/>
        <dbReference type="ChEBI" id="CHEBI:15379"/>
        <dbReference type="ChEBI" id="CHEBI:16240"/>
        <dbReference type="ChEBI" id="CHEBI:16520"/>
        <dbReference type="ChEBI" id="CHEBI:17412"/>
        <dbReference type="EC" id="1.8.3.2"/>
    </reaction>
</comment>
<dbReference type="Gene3D" id="3.90.700.10">
    <property type="entry name" value="Succinate dehydrogenase/fumarate reductase flavoprotein, catalytic domain"/>
    <property type="match status" value="1"/>
</dbReference>
<dbReference type="Proteomes" id="UP001165160">
    <property type="component" value="Unassembled WGS sequence"/>
</dbReference>
<dbReference type="GO" id="GO:0016972">
    <property type="term" value="F:thiol oxidase activity"/>
    <property type="evidence" value="ECO:0007669"/>
    <property type="project" value="UniProtKB-EC"/>
</dbReference>
<comment type="cofactor">
    <cofactor evidence="1 9">
        <name>FAD</name>
        <dbReference type="ChEBI" id="CHEBI:57692"/>
    </cofactor>
</comment>
<accession>A0A9W7CB70</accession>
<dbReference type="InterPro" id="IPR017905">
    <property type="entry name" value="ERV/ALR_sulphydryl_oxidase"/>
</dbReference>
<dbReference type="SUPFAM" id="SSF56425">
    <property type="entry name" value="Succinate dehydrogenase/fumarate reductase flavoprotein, catalytic domain"/>
    <property type="match status" value="1"/>
</dbReference>
<keyword evidence="4" id="KW-0479">Metal-binding</keyword>
<dbReference type="EMBL" id="BRXX01000298">
    <property type="protein sequence ID" value="GMI03337.1"/>
    <property type="molecule type" value="Genomic_DNA"/>
</dbReference>
<dbReference type="Gene3D" id="3.10.120.10">
    <property type="entry name" value="Cytochrome b5-like heme/steroid binding domain"/>
    <property type="match status" value="1"/>
</dbReference>
<keyword evidence="6 9" id="KW-0560">Oxidoreductase</keyword>
<gene>
    <name evidence="12" type="ORF">TrVE_jg4131</name>
</gene>
<dbReference type="PANTHER" id="PTHR43400">
    <property type="entry name" value="FUMARATE REDUCTASE"/>
    <property type="match status" value="1"/>
</dbReference>
<dbReference type="PROSITE" id="PS51324">
    <property type="entry name" value="ERV_ALR"/>
    <property type="match status" value="1"/>
</dbReference>
<dbReference type="NCBIfam" id="TIGR01813">
    <property type="entry name" value="flavo_cyto_c"/>
    <property type="match status" value="1"/>
</dbReference>